<sequence length="86" mass="9683">MYCKEEWSKIPSTHNMGIRPVPSTNGSSTTEDSQSQEYRHPQIPMGIFKLETPKAGPVLNPVQSIPLYYDISAIKKGEKTRKHKAP</sequence>
<evidence type="ECO:0000313" key="2">
    <source>
        <dbReference type="EMBL" id="KAG8450486.1"/>
    </source>
</evidence>
<proteinExistence type="predicted"/>
<dbReference type="Proteomes" id="UP000812440">
    <property type="component" value="Chromosome 2"/>
</dbReference>
<protein>
    <submittedName>
        <fullName evidence="2">Uncharacterized protein</fullName>
    </submittedName>
</protein>
<feature type="region of interest" description="Disordered" evidence="1">
    <location>
        <begin position="1"/>
        <end position="40"/>
    </location>
</feature>
<accession>A0A8T2K7H1</accession>
<comment type="caution">
    <text evidence="2">The sequence shown here is derived from an EMBL/GenBank/DDBJ whole genome shotgun (WGS) entry which is preliminary data.</text>
</comment>
<feature type="compositionally biased region" description="Polar residues" evidence="1">
    <location>
        <begin position="22"/>
        <end position="36"/>
    </location>
</feature>
<evidence type="ECO:0000256" key="1">
    <source>
        <dbReference type="SAM" id="MobiDB-lite"/>
    </source>
</evidence>
<keyword evidence="3" id="KW-1185">Reference proteome</keyword>
<gene>
    <name evidence="2" type="ORF">GDO86_002951</name>
</gene>
<organism evidence="2 3">
    <name type="scientific">Hymenochirus boettgeri</name>
    <name type="common">Congo dwarf clawed frog</name>
    <dbReference type="NCBI Taxonomy" id="247094"/>
    <lineage>
        <taxon>Eukaryota</taxon>
        <taxon>Metazoa</taxon>
        <taxon>Chordata</taxon>
        <taxon>Craniata</taxon>
        <taxon>Vertebrata</taxon>
        <taxon>Euteleostomi</taxon>
        <taxon>Amphibia</taxon>
        <taxon>Batrachia</taxon>
        <taxon>Anura</taxon>
        <taxon>Pipoidea</taxon>
        <taxon>Pipidae</taxon>
        <taxon>Pipinae</taxon>
        <taxon>Hymenochirus</taxon>
    </lineage>
</organism>
<dbReference type="EMBL" id="JAACNH010000002">
    <property type="protein sequence ID" value="KAG8450486.1"/>
    <property type="molecule type" value="Genomic_DNA"/>
</dbReference>
<reference evidence="2" key="1">
    <citation type="thesis" date="2020" institute="ProQuest LLC" country="789 East Eisenhower Parkway, Ann Arbor, MI, USA">
        <title>Comparative Genomics and Chromosome Evolution.</title>
        <authorList>
            <person name="Mudd A.B."/>
        </authorList>
    </citation>
    <scope>NUCLEOTIDE SEQUENCE</scope>
    <source>
        <strain evidence="2">Female2</strain>
        <tissue evidence="2">Blood</tissue>
    </source>
</reference>
<dbReference type="AlphaFoldDB" id="A0A8T2K7H1"/>
<name>A0A8T2K7H1_9PIPI</name>
<evidence type="ECO:0000313" key="3">
    <source>
        <dbReference type="Proteomes" id="UP000812440"/>
    </source>
</evidence>